<keyword evidence="2" id="KW-0288">FMN</keyword>
<dbReference type="EMBL" id="FMUS01000008">
    <property type="protein sequence ID" value="SCY43485.1"/>
    <property type="molecule type" value="Genomic_DNA"/>
</dbReference>
<dbReference type="RefSeq" id="WP_242876930.1">
    <property type="nucleotide sequence ID" value="NZ_FMUS01000008.1"/>
</dbReference>
<organism evidence="5 6">
    <name type="scientific">Alkaliphilus peptidifermentans DSM 18978</name>
    <dbReference type="NCBI Taxonomy" id="1120976"/>
    <lineage>
        <taxon>Bacteria</taxon>
        <taxon>Bacillati</taxon>
        <taxon>Bacillota</taxon>
        <taxon>Clostridia</taxon>
        <taxon>Peptostreptococcales</taxon>
        <taxon>Natronincolaceae</taxon>
        <taxon>Alkaliphilus</taxon>
    </lineage>
</organism>
<dbReference type="Pfam" id="PF14512">
    <property type="entry name" value="TM1586_NiRdase"/>
    <property type="match status" value="1"/>
</dbReference>
<dbReference type="PANTHER" id="PTHR23026">
    <property type="entry name" value="NADPH NITROREDUCTASE"/>
    <property type="match status" value="1"/>
</dbReference>
<dbReference type="SUPFAM" id="SSF55469">
    <property type="entry name" value="FMN-dependent nitroreductase-like"/>
    <property type="match status" value="2"/>
</dbReference>
<keyword evidence="1" id="KW-0285">Flavoprotein</keyword>
<evidence type="ECO:0000256" key="3">
    <source>
        <dbReference type="ARBA" id="ARBA00023002"/>
    </source>
</evidence>
<accession>A0A1G5FW06</accession>
<protein>
    <submittedName>
        <fullName evidence="5">Nitroreductase family protein</fullName>
    </submittedName>
</protein>
<evidence type="ECO:0000259" key="4">
    <source>
        <dbReference type="Pfam" id="PF14512"/>
    </source>
</evidence>
<sequence>MNNNQIFDKSIMEIIKERRSVRTYEAKKLPQKVVESLISYGKEVEGPFDVKVRFELIDDLEAIEKSGNKVGTYGVISGANAYLAAAAEDKEYNLEQVGYTLEKLILYATSLELGTCWLGGTFKRNGFEDIIGLKENEILPVVTPVGYPSSRKRILDSFMRLAAGSNNRKEWSDLFFEKSFNSPLRKEAAGQYYLALEMIRLAPSASNKQPWRILINEDGCHFYLDSTKGYSKALGFNIQRIDMGIAMCHFELTMKEFGEKGRWGFIQQNDKLASNITYIISWIK</sequence>
<dbReference type="InterPro" id="IPR000415">
    <property type="entry name" value="Nitroreductase-like"/>
</dbReference>
<dbReference type="PANTHER" id="PTHR23026:SF90">
    <property type="entry name" value="IODOTYROSINE DEIODINASE 1"/>
    <property type="match status" value="1"/>
</dbReference>
<evidence type="ECO:0000313" key="6">
    <source>
        <dbReference type="Proteomes" id="UP000198636"/>
    </source>
</evidence>
<keyword evidence="3" id="KW-0560">Oxidoreductase</keyword>
<dbReference type="STRING" id="1120976.SAMN03080606_01515"/>
<proteinExistence type="predicted"/>
<dbReference type="Gene3D" id="3.40.109.30">
    <property type="entry name" value="putative nitroreductase (tm1586), domain 2"/>
    <property type="match status" value="1"/>
</dbReference>
<dbReference type="Gene3D" id="3.40.109.10">
    <property type="entry name" value="NADH Oxidase"/>
    <property type="match status" value="1"/>
</dbReference>
<dbReference type="GO" id="GO:0016491">
    <property type="term" value="F:oxidoreductase activity"/>
    <property type="evidence" value="ECO:0007669"/>
    <property type="project" value="UniProtKB-KW"/>
</dbReference>
<feature type="domain" description="Putative nitroreductase TM1586" evidence="4">
    <location>
        <begin position="11"/>
        <end position="253"/>
    </location>
</feature>
<evidence type="ECO:0000256" key="1">
    <source>
        <dbReference type="ARBA" id="ARBA00022630"/>
    </source>
</evidence>
<keyword evidence="6" id="KW-1185">Reference proteome</keyword>
<dbReference type="InterPro" id="IPR029478">
    <property type="entry name" value="TM1586_NiRdase"/>
</dbReference>
<evidence type="ECO:0000313" key="5">
    <source>
        <dbReference type="EMBL" id="SCY43485.1"/>
    </source>
</evidence>
<dbReference type="Proteomes" id="UP000198636">
    <property type="component" value="Unassembled WGS sequence"/>
</dbReference>
<reference evidence="5 6" key="1">
    <citation type="submission" date="2016-10" db="EMBL/GenBank/DDBJ databases">
        <authorList>
            <person name="de Groot N.N."/>
        </authorList>
    </citation>
    <scope>NUCLEOTIDE SEQUENCE [LARGE SCALE GENOMIC DNA]</scope>
    <source>
        <strain evidence="5 6">DSM 18978</strain>
    </source>
</reference>
<dbReference type="InterPro" id="IPR050627">
    <property type="entry name" value="Nitroreductase/BluB"/>
</dbReference>
<evidence type="ECO:0000256" key="2">
    <source>
        <dbReference type="ARBA" id="ARBA00022643"/>
    </source>
</evidence>
<name>A0A1G5FW06_9FIRM</name>
<dbReference type="AlphaFoldDB" id="A0A1G5FW06"/>
<gene>
    <name evidence="5" type="ORF">SAMN03080606_01515</name>
</gene>